<protein>
    <submittedName>
        <fullName evidence="1">Uncharacterized protein</fullName>
    </submittedName>
</protein>
<evidence type="ECO:0000313" key="1">
    <source>
        <dbReference type="EMBL" id="KAB8064859.1"/>
    </source>
</evidence>
<name>A0A6I1I593_9BURK</name>
<dbReference type="Proteomes" id="UP000468717">
    <property type="component" value="Unassembled WGS sequence"/>
</dbReference>
<reference evidence="1 2" key="1">
    <citation type="submission" date="2019-10" db="EMBL/GenBank/DDBJ databases">
        <title>Three novel species isolated from a subtropical stream in China.</title>
        <authorList>
            <person name="Lu H."/>
        </authorList>
    </citation>
    <scope>NUCLEOTIDE SEQUENCE [LARGE SCALE GENOMIC DNA]</scope>
    <source>
        <strain evidence="1 2">FT13W</strain>
    </source>
</reference>
<sequence length="94" mass="10663">MPAVAALSALPKPCMPWPPRMAAGRVAAGVWPWPQTADRERMYTCSQRLTGFKSDTALKSYRFANFLGEKSLPSEAMKYYFYATFKNKYTKLLS</sequence>
<gene>
    <name evidence="1" type="ORF">GCN75_11190</name>
</gene>
<keyword evidence="2" id="KW-1185">Reference proteome</keyword>
<dbReference type="AlphaFoldDB" id="A0A6I1I593"/>
<proteinExistence type="predicted"/>
<dbReference type="EMBL" id="WFLI01000010">
    <property type="protein sequence ID" value="KAB8064859.1"/>
    <property type="molecule type" value="Genomic_DNA"/>
</dbReference>
<organism evidence="1 2">
    <name type="scientific">Janthinobacterium violaceinigrum</name>
    <dbReference type="NCBI Taxonomy" id="2654252"/>
    <lineage>
        <taxon>Bacteria</taxon>
        <taxon>Pseudomonadati</taxon>
        <taxon>Pseudomonadota</taxon>
        <taxon>Betaproteobacteria</taxon>
        <taxon>Burkholderiales</taxon>
        <taxon>Oxalobacteraceae</taxon>
        <taxon>Janthinobacterium</taxon>
    </lineage>
</organism>
<comment type="caution">
    <text evidence="1">The sequence shown here is derived from an EMBL/GenBank/DDBJ whole genome shotgun (WGS) entry which is preliminary data.</text>
</comment>
<evidence type="ECO:0000313" key="2">
    <source>
        <dbReference type="Proteomes" id="UP000468717"/>
    </source>
</evidence>
<accession>A0A6I1I593</accession>